<name>A0A1H3JI73_9FIRM</name>
<dbReference type="EMBL" id="FNPG01000016">
    <property type="protein sequence ID" value="SDY39616.1"/>
    <property type="molecule type" value="Genomic_DNA"/>
</dbReference>
<dbReference type="PANTHER" id="PTHR30146:SF109">
    <property type="entry name" value="HTH-TYPE TRANSCRIPTIONAL REGULATOR GALS"/>
    <property type="match status" value="1"/>
</dbReference>
<dbReference type="CDD" id="cd06267">
    <property type="entry name" value="PBP1_LacI_sugar_binding-like"/>
    <property type="match status" value="1"/>
</dbReference>
<accession>A0A1H3JI73</accession>
<dbReference type="STRING" id="1122142.SAMN02910414_01474"/>
<keyword evidence="1" id="KW-0805">Transcription regulation</keyword>
<dbReference type="Gene3D" id="3.40.50.2300">
    <property type="match status" value="2"/>
</dbReference>
<reference evidence="4 5" key="1">
    <citation type="submission" date="2016-10" db="EMBL/GenBank/DDBJ databases">
        <authorList>
            <person name="de Groot N.N."/>
        </authorList>
    </citation>
    <scope>NUCLEOTIDE SEQUENCE [LARGE SCALE GENOMIC DNA]</scope>
    <source>
        <strain evidence="4 5">DSM 14045</strain>
    </source>
</reference>
<dbReference type="GO" id="GO:0003700">
    <property type="term" value="F:DNA-binding transcription factor activity"/>
    <property type="evidence" value="ECO:0007669"/>
    <property type="project" value="TreeGrafter"/>
</dbReference>
<sequence length="282" mass="31730">MPQNKIPKTIGFIISSIDSSYRDSLVDALCNQFYAKGYTVLMGMTSHDLKRERELFVTFSQLVDCIIVISNAEKYEQIEDVVPSDIPVLFLINKPEGTTKSAIMENDYSAFYQAVVSYAASHHHKVAYVCSNIKVSSSKEVLKAYVDSLNSSQIPYDDSLIYDVMDNPEFDAGNLVSDMLCKGCGAIICTTPNITNRFLDYLLFNAQKNSNHPISIYGYGNQSHNLITQLNINIVVHPHNQIVNLAVDQALYLMKHPHQTAHRDFLVKGKLKMYTYDGINNP</sequence>
<dbReference type="PANTHER" id="PTHR30146">
    <property type="entry name" value="LACI-RELATED TRANSCRIPTIONAL REPRESSOR"/>
    <property type="match status" value="1"/>
</dbReference>
<dbReference type="RefSeq" id="WP_074717571.1">
    <property type="nucleotide sequence ID" value="NZ_FNPG01000016.1"/>
</dbReference>
<keyword evidence="3" id="KW-0804">Transcription</keyword>
<dbReference type="Proteomes" id="UP000183918">
    <property type="component" value="Unassembled WGS sequence"/>
</dbReference>
<dbReference type="OrthoDB" id="2030562at2"/>
<dbReference type="InterPro" id="IPR028082">
    <property type="entry name" value="Peripla_BP_I"/>
</dbReference>
<evidence type="ECO:0000256" key="1">
    <source>
        <dbReference type="ARBA" id="ARBA00023015"/>
    </source>
</evidence>
<evidence type="ECO:0000313" key="5">
    <source>
        <dbReference type="Proteomes" id="UP000183918"/>
    </source>
</evidence>
<dbReference type="AlphaFoldDB" id="A0A1H3JI73"/>
<organism evidence="4 5">
    <name type="scientific">Lachnobacterium bovis DSM 14045</name>
    <dbReference type="NCBI Taxonomy" id="1122142"/>
    <lineage>
        <taxon>Bacteria</taxon>
        <taxon>Bacillati</taxon>
        <taxon>Bacillota</taxon>
        <taxon>Clostridia</taxon>
        <taxon>Lachnospirales</taxon>
        <taxon>Lachnospiraceae</taxon>
        <taxon>Lachnobacterium</taxon>
    </lineage>
</organism>
<evidence type="ECO:0000256" key="3">
    <source>
        <dbReference type="ARBA" id="ARBA00023163"/>
    </source>
</evidence>
<dbReference type="GO" id="GO:0000976">
    <property type="term" value="F:transcription cis-regulatory region binding"/>
    <property type="evidence" value="ECO:0007669"/>
    <property type="project" value="TreeGrafter"/>
</dbReference>
<dbReference type="SUPFAM" id="SSF53822">
    <property type="entry name" value="Periplasmic binding protein-like I"/>
    <property type="match status" value="1"/>
</dbReference>
<keyword evidence="5" id="KW-1185">Reference proteome</keyword>
<evidence type="ECO:0000256" key="2">
    <source>
        <dbReference type="ARBA" id="ARBA00023125"/>
    </source>
</evidence>
<keyword evidence="2 4" id="KW-0238">DNA-binding</keyword>
<protein>
    <submittedName>
        <fullName evidence="4">DNA-binding transcriptional regulator, LacI/PurR family</fullName>
    </submittedName>
</protein>
<gene>
    <name evidence="4" type="ORF">SAMN02910414_01474</name>
</gene>
<evidence type="ECO:0000313" key="4">
    <source>
        <dbReference type="EMBL" id="SDY39616.1"/>
    </source>
</evidence>
<proteinExistence type="predicted"/>